<dbReference type="EMBL" id="CP061538">
    <property type="protein sequence ID" value="QNV40006.1"/>
    <property type="molecule type" value="Genomic_DNA"/>
</dbReference>
<sequence length="216" mass="23845">MHTSTRIWRVLSAALFAGFLSVGTVVAPAQADITPTPTATASTSSLKSLNIKPEAQAQNLWCWAGASTAVANYFGANVSQNEFCNLAKGNPNRYAPCANTTGDLNDIRRGWYNVGVYGSTTRYGTLTFSEIKREIDAGRPVQVRIQWNSNGMGHFLVIEGYNAATQEIQWIDPWPTSQRVNVAKYSSFLNDSRYKWTHSITNIGVYGTPKDVYSIY</sequence>
<dbReference type="Pfam" id="PF13529">
    <property type="entry name" value="Peptidase_C39_2"/>
    <property type="match status" value="1"/>
</dbReference>
<feature type="chain" id="PRO_5028985410" evidence="1">
    <location>
        <begin position="32"/>
        <end position="216"/>
    </location>
</feature>
<evidence type="ECO:0000256" key="1">
    <source>
        <dbReference type="SAM" id="SignalP"/>
    </source>
</evidence>
<organism evidence="3 4">
    <name type="scientific">Rothia amarae</name>
    <dbReference type="NCBI Taxonomy" id="169480"/>
    <lineage>
        <taxon>Bacteria</taxon>
        <taxon>Bacillati</taxon>
        <taxon>Actinomycetota</taxon>
        <taxon>Actinomycetes</taxon>
        <taxon>Micrococcales</taxon>
        <taxon>Micrococcaceae</taxon>
        <taxon>Rothia</taxon>
    </lineage>
</organism>
<dbReference type="Proteomes" id="UP000516421">
    <property type="component" value="Chromosome"/>
</dbReference>
<evidence type="ECO:0000259" key="2">
    <source>
        <dbReference type="Pfam" id="PF13529"/>
    </source>
</evidence>
<dbReference type="RefSeq" id="WP_083147140.1">
    <property type="nucleotide sequence ID" value="NZ_BAAAHX010000003.1"/>
</dbReference>
<dbReference type="InterPro" id="IPR039564">
    <property type="entry name" value="Peptidase_C39-like"/>
</dbReference>
<dbReference type="Gene3D" id="3.90.70.10">
    <property type="entry name" value="Cysteine proteinases"/>
    <property type="match status" value="1"/>
</dbReference>
<feature type="signal peptide" evidence="1">
    <location>
        <begin position="1"/>
        <end position="31"/>
    </location>
</feature>
<reference evidence="3 4" key="1">
    <citation type="submission" date="2020-09" db="EMBL/GenBank/DDBJ databases">
        <title>Investigation of environmental microbe.</title>
        <authorList>
            <person name="Ou Y."/>
            <person name="Kang Q."/>
        </authorList>
    </citation>
    <scope>NUCLEOTIDE SEQUENCE [LARGE SCALE GENOMIC DNA]</scope>
    <source>
        <strain evidence="3 4">KJZ-9</strain>
    </source>
</reference>
<dbReference type="KEGG" id="rama:IDM48_00645"/>
<evidence type="ECO:0000313" key="3">
    <source>
        <dbReference type="EMBL" id="QNV40006.1"/>
    </source>
</evidence>
<dbReference type="AlphaFoldDB" id="A0A7H2BK10"/>
<accession>A0A7H2BK10</accession>
<proteinExistence type="predicted"/>
<feature type="domain" description="Peptidase C39-like" evidence="2">
    <location>
        <begin position="49"/>
        <end position="174"/>
    </location>
</feature>
<keyword evidence="4" id="KW-1185">Reference proteome</keyword>
<name>A0A7H2BK10_9MICC</name>
<evidence type="ECO:0000313" key="4">
    <source>
        <dbReference type="Proteomes" id="UP000516421"/>
    </source>
</evidence>
<protein>
    <submittedName>
        <fullName evidence="3">C39 family peptidase</fullName>
    </submittedName>
</protein>
<keyword evidence="1" id="KW-0732">Signal</keyword>
<gene>
    <name evidence="3" type="ORF">IDM48_00645</name>
</gene>